<evidence type="ECO:0000313" key="3">
    <source>
        <dbReference type="EMBL" id="OXV06931.1"/>
    </source>
</evidence>
<sequence length="235" mass="26789">MLPSVKSTPKHLRHPLTSKRQHSNRPYVGLPSYETISRRFASHPNPVQFFSRKWTKDSGEIVDIHSVDNDDPHGYDVLIPDINQKILANELSEVAGVKYHSVATEKDANEVVDVGKGFVFGRNSRLMFPCVVTYRGISRWVFFLADTGAPRTYLSTESCKVFGITRDDIATPVKIAGYSHPSFMAPYGSYFEEVDILGTDFMTNFNVVMWTDWDSQKVAFLFGRDWNFPVRKNLK</sequence>
<protein>
    <submittedName>
        <fullName evidence="3">Uncharacterized protein</fullName>
    </submittedName>
</protein>
<dbReference type="SUPFAM" id="SSF50630">
    <property type="entry name" value="Acid proteases"/>
    <property type="match status" value="1"/>
</dbReference>
<evidence type="ECO:0000256" key="2">
    <source>
        <dbReference type="SAM" id="MobiDB-lite"/>
    </source>
</evidence>
<dbReference type="GO" id="GO:0004190">
    <property type="term" value="F:aspartic-type endopeptidase activity"/>
    <property type="evidence" value="ECO:0007669"/>
    <property type="project" value="UniProtKB-KW"/>
</dbReference>
<feature type="region of interest" description="Disordered" evidence="2">
    <location>
        <begin position="1"/>
        <end position="27"/>
    </location>
</feature>
<dbReference type="AlphaFoldDB" id="A0A232LRZ0"/>
<keyword evidence="1" id="KW-0645">Protease</keyword>
<dbReference type="PROSITE" id="PS00141">
    <property type="entry name" value="ASP_PROTEASE"/>
    <property type="match status" value="1"/>
</dbReference>
<dbReference type="EMBL" id="NPHW01005287">
    <property type="protein sequence ID" value="OXV06931.1"/>
    <property type="molecule type" value="Genomic_DNA"/>
</dbReference>
<keyword evidence="4" id="KW-1185">Reference proteome</keyword>
<evidence type="ECO:0000313" key="4">
    <source>
        <dbReference type="Proteomes" id="UP000243515"/>
    </source>
</evidence>
<dbReference type="GO" id="GO:0006508">
    <property type="term" value="P:proteolysis"/>
    <property type="evidence" value="ECO:0007669"/>
    <property type="project" value="InterPro"/>
</dbReference>
<name>A0A232LRZ0_9EURO</name>
<dbReference type="InterPro" id="IPR021109">
    <property type="entry name" value="Peptidase_aspartic_dom_sf"/>
</dbReference>
<dbReference type="OrthoDB" id="5414761at2759"/>
<keyword evidence="1" id="KW-0064">Aspartyl protease</keyword>
<keyword evidence="1" id="KW-0378">Hydrolase</keyword>
<dbReference type="InterPro" id="IPR001969">
    <property type="entry name" value="Aspartic_peptidase_AS"/>
</dbReference>
<organism evidence="3 4">
    <name type="scientific">Elaphomyces granulatus</name>
    <dbReference type="NCBI Taxonomy" id="519963"/>
    <lineage>
        <taxon>Eukaryota</taxon>
        <taxon>Fungi</taxon>
        <taxon>Dikarya</taxon>
        <taxon>Ascomycota</taxon>
        <taxon>Pezizomycotina</taxon>
        <taxon>Eurotiomycetes</taxon>
        <taxon>Eurotiomycetidae</taxon>
        <taxon>Eurotiales</taxon>
        <taxon>Elaphomycetaceae</taxon>
        <taxon>Elaphomyces</taxon>
    </lineage>
</organism>
<dbReference type="Proteomes" id="UP000243515">
    <property type="component" value="Unassembled WGS sequence"/>
</dbReference>
<accession>A0A232LRZ0</accession>
<evidence type="ECO:0000256" key="1">
    <source>
        <dbReference type="ARBA" id="ARBA00022750"/>
    </source>
</evidence>
<proteinExistence type="predicted"/>
<comment type="caution">
    <text evidence="3">The sequence shown here is derived from an EMBL/GenBank/DDBJ whole genome shotgun (WGS) entry which is preliminary data.</text>
</comment>
<feature type="compositionally biased region" description="Basic residues" evidence="2">
    <location>
        <begin position="8"/>
        <end position="23"/>
    </location>
</feature>
<reference evidence="3 4" key="1">
    <citation type="journal article" date="2015" name="Environ. Microbiol.">
        <title>Metagenome sequence of Elaphomyces granulatus from sporocarp tissue reveals Ascomycota ectomycorrhizal fingerprints of genome expansion and a Proteobacteria-rich microbiome.</title>
        <authorList>
            <person name="Quandt C.A."/>
            <person name="Kohler A."/>
            <person name="Hesse C.N."/>
            <person name="Sharpton T.J."/>
            <person name="Martin F."/>
            <person name="Spatafora J.W."/>
        </authorList>
    </citation>
    <scope>NUCLEOTIDE SEQUENCE [LARGE SCALE GENOMIC DNA]</scope>
    <source>
        <strain evidence="3 4">OSC145934</strain>
    </source>
</reference>
<gene>
    <name evidence="3" type="ORF">Egran_05303</name>
</gene>